<dbReference type="InterPro" id="IPR050784">
    <property type="entry name" value="IAP"/>
</dbReference>
<dbReference type="PANTHER" id="PTHR10044:SF174">
    <property type="entry name" value="DEATH-ASSOCIATED INHIBITOR OF APOPTOSIS 1"/>
    <property type="match status" value="1"/>
</dbReference>
<dbReference type="GO" id="GO:0061630">
    <property type="term" value="F:ubiquitin protein ligase activity"/>
    <property type="evidence" value="ECO:0007669"/>
    <property type="project" value="TreeGrafter"/>
</dbReference>
<protein>
    <recommendedName>
        <fullName evidence="7">RING-type domain-containing protein</fullName>
    </recommendedName>
</protein>
<dbReference type="GO" id="GO:0005737">
    <property type="term" value="C:cytoplasm"/>
    <property type="evidence" value="ECO:0007669"/>
    <property type="project" value="TreeGrafter"/>
</dbReference>
<dbReference type="InterPro" id="IPR001370">
    <property type="entry name" value="BIR_rpt"/>
</dbReference>
<name>A0AA38J2W0_9CUCU</name>
<evidence type="ECO:0000256" key="2">
    <source>
        <dbReference type="ARBA" id="ARBA00022703"/>
    </source>
</evidence>
<dbReference type="FunFam" id="1.10.1170.10:FF:000003">
    <property type="entry name" value="E3 ubiquitin-protein ligase XIAP"/>
    <property type="match status" value="1"/>
</dbReference>
<dbReference type="CDD" id="cd00022">
    <property type="entry name" value="BIR"/>
    <property type="match status" value="2"/>
</dbReference>
<dbReference type="InterPro" id="IPR001841">
    <property type="entry name" value="Znf_RING"/>
</dbReference>
<dbReference type="EMBL" id="JALNTZ010000001">
    <property type="protein sequence ID" value="KAJ3666151.1"/>
    <property type="molecule type" value="Genomic_DNA"/>
</dbReference>
<accession>A0AA38J2W0</accession>
<gene>
    <name evidence="8" type="ORF">Zmor_001605</name>
</gene>
<keyword evidence="2" id="KW-0053">Apoptosis</keyword>
<dbReference type="GO" id="GO:0031398">
    <property type="term" value="P:positive regulation of protein ubiquitination"/>
    <property type="evidence" value="ECO:0007669"/>
    <property type="project" value="TreeGrafter"/>
</dbReference>
<comment type="similarity">
    <text evidence="1">Belongs to the IAP family.</text>
</comment>
<evidence type="ECO:0000256" key="4">
    <source>
        <dbReference type="ARBA" id="ARBA00022771"/>
    </source>
</evidence>
<dbReference type="PROSITE" id="PS01282">
    <property type="entry name" value="BIR_REPEAT_1"/>
    <property type="match status" value="1"/>
</dbReference>
<dbReference type="PANTHER" id="PTHR10044">
    <property type="entry name" value="INHIBITOR OF APOPTOSIS"/>
    <property type="match status" value="1"/>
</dbReference>
<dbReference type="SMART" id="SM00184">
    <property type="entry name" value="RING"/>
    <property type="match status" value="1"/>
</dbReference>
<dbReference type="SUPFAM" id="SSF57924">
    <property type="entry name" value="Inhibitor of apoptosis (IAP) repeat"/>
    <property type="match status" value="2"/>
</dbReference>
<keyword evidence="5" id="KW-0862">Zinc</keyword>
<dbReference type="GO" id="GO:0008270">
    <property type="term" value="F:zinc ion binding"/>
    <property type="evidence" value="ECO:0007669"/>
    <property type="project" value="UniProtKB-KW"/>
</dbReference>
<dbReference type="Pfam" id="PF00653">
    <property type="entry name" value="BIR"/>
    <property type="match status" value="2"/>
</dbReference>
<dbReference type="Gene3D" id="1.10.1170.10">
    <property type="entry name" value="Inhibitor Of Apoptosis Protein (2mihbC-IAP-1), Chain A"/>
    <property type="match status" value="2"/>
</dbReference>
<dbReference type="Gene3D" id="3.30.40.10">
    <property type="entry name" value="Zinc/RING finger domain, C3HC4 (zinc finger)"/>
    <property type="match status" value="1"/>
</dbReference>
<keyword evidence="9" id="KW-1185">Reference proteome</keyword>
<dbReference type="GO" id="GO:0043066">
    <property type="term" value="P:negative regulation of apoptotic process"/>
    <property type="evidence" value="ECO:0007669"/>
    <property type="project" value="TreeGrafter"/>
</dbReference>
<dbReference type="GO" id="GO:0043027">
    <property type="term" value="F:cysteine-type endopeptidase inhibitor activity involved in apoptotic process"/>
    <property type="evidence" value="ECO:0007669"/>
    <property type="project" value="TreeGrafter"/>
</dbReference>
<dbReference type="Proteomes" id="UP001168821">
    <property type="component" value="Unassembled WGS sequence"/>
</dbReference>
<feature type="domain" description="RING-type" evidence="7">
    <location>
        <begin position="339"/>
        <end position="374"/>
    </location>
</feature>
<proteinExistence type="inferred from homology"/>
<dbReference type="InterPro" id="IPR013083">
    <property type="entry name" value="Znf_RING/FYVE/PHD"/>
</dbReference>
<dbReference type="GO" id="GO:0005634">
    <property type="term" value="C:nucleus"/>
    <property type="evidence" value="ECO:0007669"/>
    <property type="project" value="TreeGrafter"/>
</dbReference>
<keyword evidence="4 6" id="KW-0863">Zinc-finger</keyword>
<evidence type="ECO:0000256" key="6">
    <source>
        <dbReference type="PROSITE-ProRule" id="PRU00175"/>
    </source>
</evidence>
<evidence type="ECO:0000259" key="7">
    <source>
        <dbReference type="PROSITE" id="PS50089"/>
    </source>
</evidence>
<reference evidence="8" key="1">
    <citation type="journal article" date="2023" name="G3 (Bethesda)">
        <title>Whole genome assemblies of Zophobas morio and Tenebrio molitor.</title>
        <authorList>
            <person name="Kaur S."/>
            <person name="Stinson S.A."/>
            <person name="diCenzo G.C."/>
        </authorList>
    </citation>
    <scope>NUCLEOTIDE SEQUENCE</scope>
    <source>
        <strain evidence="8">QUZm001</strain>
    </source>
</reference>
<dbReference type="AlphaFoldDB" id="A0AA38J2W0"/>
<dbReference type="FunFam" id="1.10.1170.10:FF:000002">
    <property type="entry name" value="Baculoviral IAP repeat containing 7"/>
    <property type="match status" value="1"/>
</dbReference>
<evidence type="ECO:0000256" key="1">
    <source>
        <dbReference type="ARBA" id="ARBA00006672"/>
    </source>
</evidence>
<evidence type="ECO:0000313" key="9">
    <source>
        <dbReference type="Proteomes" id="UP001168821"/>
    </source>
</evidence>
<dbReference type="Pfam" id="PF13920">
    <property type="entry name" value="zf-C3HC4_3"/>
    <property type="match status" value="1"/>
</dbReference>
<dbReference type="PROSITE" id="PS50143">
    <property type="entry name" value="BIR_REPEAT_2"/>
    <property type="match status" value="2"/>
</dbReference>
<keyword evidence="3" id="KW-0479">Metal-binding</keyword>
<dbReference type="GO" id="GO:0051726">
    <property type="term" value="P:regulation of cell cycle"/>
    <property type="evidence" value="ECO:0007669"/>
    <property type="project" value="TreeGrafter"/>
</dbReference>
<organism evidence="8 9">
    <name type="scientific">Zophobas morio</name>
    <dbReference type="NCBI Taxonomy" id="2755281"/>
    <lineage>
        <taxon>Eukaryota</taxon>
        <taxon>Metazoa</taxon>
        <taxon>Ecdysozoa</taxon>
        <taxon>Arthropoda</taxon>
        <taxon>Hexapoda</taxon>
        <taxon>Insecta</taxon>
        <taxon>Pterygota</taxon>
        <taxon>Neoptera</taxon>
        <taxon>Endopterygota</taxon>
        <taxon>Coleoptera</taxon>
        <taxon>Polyphaga</taxon>
        <taxon>Cucujiformia</taxon>
        <taxon>Tenebrionidae</taxon>
        <taxon>Zophobas</taxon>
    </lineage>
</organism>
<dbReference type="GO" id="GO:0006915">
    <property type="term" value="P:apoptotic process"/>
    <property type="evidence" value="ECO:0007669"/>
    <property type="project" value="UniProtKB-KW"/>
</dbReference>
<comment type="caution">
    <text evidence="8">The sequence shown here is derived from an EMBL/GenBank/DDBJ whole genome shotgun (WGS) entry which is preliminary data.</text>
</comment>
<evidence type="ECO:0000313" key="8">
    <source>
        <dbReference type="EMBL" id="KAJ3666151.1"/>
    </source>
</evidence>
<evidence type="ECO:0000256" key="3">
    <source>
        <dbReference type="ARBA" id="ARBA00022723"/>
    </source>
</evidence>
<sequence>MVRTRSVCSGYLRQFRVGRWWKFTFTFQYVDCSGLWRDSISKLFKFNQETMVDTLPNSGPLINIFPKYGSKCEYTGKTITEPDNGHKTESLSKLDYRKEGERLKSFKHWKSEAVRPEELAKAGFYFLNNPANPDLVKCAFCNAEICSWESGDDPMDEHRKWSPNCSFIRDKLHTAISPFEFFRSQASGQDVCGNAEIFSNSIPESETFRLLSNMVRNYEDEKIRLESFVKWPKSSKQKPEILAEAGFYYRGVEDHTICFKCGGALRDWKDDDDPWEQHALWFPKCNFLLQSKGSKYVEDVQRKLKSGVPCNNITKEKECEQNVCEQGSSASPDDGILRCKICDSNERNVIFIPCKHILACDECSRQFNNCPVCRKRIDERMKVFLS</sequence>
<evidence type="ECO:0000256" key="5">
    <source>
        <dbReference type="ARBA" id="ARBA00022833"/>
    </source>
</evidence>
<dbReference type="PROSITE" id="PS50089">
    <property type="entry name" value="ZF_RING_2"/>
    <property type="match status" value="1"/>
</dbReference>
<dbReference type="SMART" id="SM00238">
    <property type="entry name" value="BIR"/>
    <property type="match status" value="2"/>
</dbReference>